<name>A0A8S1Y2K7_9CILI</name>
<dbReference type="Proteomes" id="UP000689195">
    <property type="component" value="Unassembled WGS sequence"/>
</dbReference>
<proteinExistence type="predicted"/>
<comment type="caution">
    <text evidence="2">The sequence shown here is derived from an EMBL/GenBank/DDBJ whole genome shotgun (WGS) entry which is preliminary data.</text>
</comment>
<evidence type="ECO:0008006" key="4">
    <source>
        <dbReference type="Google" id="ProtNLM"/>
    </source>
</evidence>
<keyword evidence="3" id="KW-1185">Reference proteome</keyword>
<gene>
    <name evidence="2" type="ORF">PPENT_87.1.T1420043</name>
</gene>
<keyword evidence="1" id="KW-0812">Transmembrane</keyword>
<keyword evidence="1" id="KW-1133">Transmembrane helix</keyword>
<evidence type="ECO:0000256" key="1">
    <source>
        <dbReference type="SAM" id="Phobius"/>
    </source>
</evidence>
<evidence type="ECO:0000313" key="2">
    <source>
        <dbReference type="EMBL" id="CAD8205874.1"/>
    </source>
</evidence>
<sequence>MHKHQLRLIVSYLFEQYFRCGQLFYFVLMICFKTKIQLNHKQGSFVKIQLMIQKRVQLSNFISSNGYHRRFRSSDVELVQKWIQQFFWLFEYFLIFIMRISFGYGLVIEGGIHGSFEDLVEYINDTQQSQEKSGSIDCICISDNLQDNKEIEEHEAPIYKLKWILEITKVFIKIWGKQ</sequence>
<dbReference type="AlphaFoldDB" id="A0A8S1Y2K7"/>
<dbReference type="EMBL" id="CAJJDO010000142">
    <property type="protein sequence ID" value="CAD8205874.1"/>
    <property type="molecule type" value="Genomic_DNA"/>
</dbReference>
<evidence type="ECO:0000313" key="3">
    <source>
        <dbReference type="Proteomes" id="UP000689195"/>
    </source>
</evidence>
<keyword evidence="1" id="KW-0472">Membrane</keyword>
<accession>A0A8S1Y2K7</accession>
<reference evidence="2" key="1">
    <citation type="submission" date="2021-01" db="EMBL/GenBank/DDBJ databases">
        <authorList>
            <consortium name="Genoscope - CEA"/>
            <person name="William W."/>
        </authorList>
    </citation>
    <scope>NUCLEOTIDE SEQUENCE</scope>
</reference>
<organism evidence="2 3">
    <name type="scientific">Paramecium pentaurelia</name>
    <dbReference type="NCBI Taxonomy" id="43138"/>
    <lineage>
        <taxon>Eukaryota</taxon>
        <taxon>Sar</taxon>
        <taxon>Alveolata</taxon>
        <taxon>Ciliophora</taxon>
        <taxon>Intramacronucleata</taxon>
        <taxon>Oligohymenophorea</taxon>
        <taxon>Peniculida</taxon>
        <taxon>Parameciidae</taxon>
        <taxon>Paramecium</taxon>
    </lineage>
</organism>
<feature type="transmembrane region" description="Helical" evidence="1">
    <location>
        <begin position="86"/>
        <end position="107"/>
    </location>
</feature>
<protein>
    <recommendedName>
        <fullName evidence="4">Transmembrane protein</fullName>
    </recommendedName>
</protein>